<organism evidence="2">
    <name type="scientific">Psilocybe cubensis</name>
    <name type="common">Psychedelic mushroom</name>
    <name type="synonym">Stropharia cubensis</name>
    <dbReference type="NCBI Taxonomy" id="181762"/>
    <lineage>
        <taxon>Eukaryota</taxon>
        <taxon>Fungi</taxon>
        <taxon>Dikarya</taxon>
        <taxon>Basidiomycota</taxon>
        <taxon>Agaricomycotina</taxon>
        <taxon>Agaricomycetes</taxon>
        <taxon>Agaricomycetidae</taxon>
        <taxon>Agaricales</taxon>
        <taxon>Agaricineae</taxon>
        <taxon>Strophariaceae</taxon>
        <taxon>Psilocybe</taxon>
    </lineage>
</organism>
<evidence type="ECO:0000313" key="2">
    <source>
        <dbReference type="EMBL" id="KAG5174839.1"/>
    </source>
</evidence>
<evidence type="ECO:0000256" key="1">
    <source>
        <dbReference type="SAM" id="Phobius"/>
    </source>
</evidence>
<dbReference type="EMBL" id="JAFIQS010000001">
    <property type="protein sequence ID" value="KAG5174839.1"/>
    <property type="molecule type" value="Genomic_DNA"/>
</dbReference>
<feature type="transmembrane region" description="Helical" evidence="1">
    <location>
        <begin position="82"/>
        <end position="101"/>
    </location>
</feature>
<feature type="transmembrane region" description="Helical" evidence="1">
    <location>
        <begin position="12"/>
        <end position="30"/>
    </location>
</feature>
<name>A0A8H7YCF6_PSICU</name>
<keyword evidence="1" id="KW-1133">Transmembrane helix</keyword>
<protein>
    <submittedName>
        <fullName evidence="2">Uncharacterized protein</fullName>
    </submittedName>
</protein>
<accession>A0A8H7YCF6</accession>
<feature type="transmembrane region" description="Helical" evidence="1">
    <location>
        <begin position="52"/>
        <end position="70"/>
    </location>
</feature>
<keyword evidence="1" id="KW-0472">Membrane</keyword>
<keyword evidence="1" id="KW-0812">Transmembrane</keyword>
<proteinExistence type="predicted"/>
<dbReference type="OrthoDB" id="3024990at2759"/>
<sequence>MTYIHIKLILPLYLQAAFLGATAIGLLSYARDVYAERDAGGNGALHSKTDDIVNSLFFLGFLFALSVAALRRPQENTGIADFILSLSFVTITFGTVIFIWGNMPKPVSISFSVGFALLAVGYATCVDSDPDQEGGNPLKSARRWLQRYRGLTKPQ</sequence>
<dbReference type="AlphaFoldDB" id="A0A8H7YCF6"/>
<comment type="caution">
    <text evidence="2">The sequence shown here is derived from an EMBL/GenBank/DDBJ whole genome shotgun (WGS) entry which is preliminary data.</text>
</comment>
<reference evidence="2" key="1">
    <citation type="submission" date="2021-02" db="EMBL/GenBank/DDBJ databases">
        <title>Psilocybe cubensis genome.</title>
        <authorList>
            <person name="Mckernan K.J."/>
            <person name="Crawford S."/>
            <person name="Trippe A."/>
            <person name="Kane L.T."/>
            <person name="Mclaughlin S."/>
        </authorList>
    </citation>
    <scope>NUCLEOTIDE SEQUENCE [LARGE SCALE GENOMIC DNA]</scope>
    <source>
        <strain evidence="2">MGC-MH-2018</strain>
    </source>
</reference>
<gene>
    <name evidence="2" type="ORF">JR316_001507</name>
</gene>